<evidence type="ECO:0008006" key="4">
    <source>
        <dbReference type="Google" id="ProtNLM"/>
    </source>
</evidence>
<dbReference type="EMBL" id="CABFOC020000056">
    <property type="protein sequence ID" value="CAH0055318.1"/>
    <property type="molecule type" value="Genomic_DNA"/>
</dbReference>
<evidence type="ECO:0000313" key="2">
    <source>
        <dbReference type="EMBL" id="CAH0055318.1"/>
    </source>
</evidence>
<feature type="compositionally biased region" description="Acidic residues" evidence="1">
    <location>
        <begin position="436"/>
        <end position="448"/>
    </location>
</feature>
<dbReference type="AlphaFoldDB" id="A0A9N9ZH88"/>
<accession>A0A9N9ZH88</accession>
<feature type="region of interest" description="Disordered" evidence="1">
    <location>
        <begin position="127"/>
        <end position="153"/>
    </location>
</feature>
<gene>
    <name evidence="2" type="ORF">CSOL1703_00017420</name>
</gene>
<feature type="compositionally biased region" description="Basic and acidic residues" evidence="1">
    <location>
        <begin position="141"/>
        <end position="153"/>
    </location>
</feature>
<dbReference type="Proteomes" id="UP000775872">
    <property type="component" value="Unassembled WGS sequence"/>
</dbReference>
<keyword evidence="3" id="KW-1185">Reference proteome</keyword>
<dbReference type="OrthoDB" id="5416097at2759"/>
<comment type="caution">
    <text evidence="2">The sequence shown here is derived from an EMBL/GenBank/DDBJ whole genome shotgun (WGS) entry which is preliminary data.</text>
</comment>
<evidence type="ECO:0000313" key="3">
    <source>
        <dbReference type="Proteomes" id="UP000775872"/>
    </source>
</evidence>
<feature type="compositionally biased region" description="Basic and acidic residues" evidence="1">
    <location>
        <begin position="459"/>
        <end position="469"/>
    </location>
</feature>
<name>A0A9N9ZH88_9HYPO</name>
<feature type="region of interest" description="Disordered" evidence="1">
    <location>
        <begin position="428"/>
        <end position="469"/>
    </location>
</feature>
<reference evidence="2" key="1">
    <citation type="submission" date="2021-10" db="EMBL/GenBank/DDBJ databases">
        <authorList>
            <person name="Piombo E."/>
        </authorList>
    </citation>
    <scope>NUCLEOTIDE SEQUENCE</scope>
</reference>
<organism evidence="2 3">
    <name type="scientific">Clonostachys solani</name>
    <dbReference type="NCBI Taxonomy" id="160281"/>
    <lineage>
        <taxon>Eukaryota</taxon>
        <taxon>Fungi</taxon>
        <taxon>Dikarya</taxon>
        <taxon>Ascomycota</taxon>
        <taxon>Pezizomycotina</taxon>
        <taxon>Sordariomycetes</taxon>
        <taxon>Hypocreomycetidae</taxon>
        <taxon>Hypocreales</taxon>
        <taxon>Bionectriaceae</taxon>
        <taxon>Clonostachys</taxon>
    </lineage>
</organism>
<proteinExistence type="predicted"/>
<protein>
    <recommendedName>
        <fullName evidence="4">HNH nuclease domain-containing protein</fullName>
    </recommendedName>
</protein>
<evidence type="ECO:0000256" key="1">
    <source>
        <dbReference type="SAM" id="MobiDB-lite"/>
    </source>
</evidence>
<sequence length="469" mass="52596">MSALRDEQIQEAQSAFNALITRENLHPDDHAALLRFLQHKMSMNLNTDEVRDPIPDQLNRIRLVYQTKKNLQKKFGDSFVFTHLHQIGILLFGRTFTRIDYHDSRDNLALLEPLLARFLQRSTAIPPDVIFPNPPPPGAKEASRNKTESKDALERDGKRCLVTNAIEPDVCHIIPFGLNSNPATEPGCRLIYGKMLRHILPPQDAKDLLFELLFPNDEDGEPVLASSDKKYNMLTLSTQVRRYWNNCFFAFKWVGVLNPGLNEETRTVQLEFRWMPRSIATALGDEGLDKPKPEDAHKGNAFRPVRTDIMTPERMSEIISDCNNSSSLTSTVQPQYQQPTGEYPTLVDHDSLLPIKSGYIINVDGVKTEDVPKMKLAIDLQYVLIRLGGLSGAADAIESLDPRVPPQSSILYDADTDTVSWEYESPFPELGVLGDEGGEEEGEEEGGEEGPSAVTFTLARREGAQENQG</sequence>